<dbReference type="Pfam" id="PF09527">
    <property type="entry name" value="ATPase_gene1"/>
    <property type="match status" value="1"/>
</dbReference>
<feature type="transmembrane region" description="Helical" evidence="1">
    <location>
        <begin position="15"/>
        <end position="35"/>
    </location>
</feature>
<keyword evidence="1" id="KW-1133">Transmembrane helix</keyword>
<dbReference type="EMBL" id="JARMAB010000008">
    <property type="protein sequence ID" value="MED1202919.1"/>
    <property type="molecule type" value="Genomic_DNA"/>
</dbReference>
<comment type="caution">
    <text evidence="2">The sequence shown here is derived from an EMBL/GenBank/DDBJ whole genome shotgun (WGS) entry which is preliminary data.</text>
</comment>
<dbReference type="InterPro" id="IPR032820">
    <property type="entry name" value="ATPase_put"/>
</dbReference>
<feature type="transmembrane region" description="Helical" evidence="1">
    <location>
        <begin position="47"/>
        <end position="65"/>
    </location>
</feature>
<keyword evidence="1" id="KW-0812">Transmembrane</keyword>
<accession>A0ABU6MF54</accession>
<evidence type="ECO:0000313" key="3">
    <source>
        <dbReference type="Proteomes" id="UP001341444"/>
    </source>
</evidence>
<proteinExistence type="predicted"/>
<keyword evidence="1" id="KW-0472">Membrane</keyword>
<gene>
    <name evidence="2" type="ORF">P4T90_07400</name>
</gene>
<sequence>MKDGKKPPFTASGMALYSAILGQLAGSILIGVFCGRYLDHSFQIEPLFLIIGLLLGLATGIWAMLHTVRHFFSGD</sequence>
<evidence type="ECO:0000313" key="2">
    <source>
        <dbReference type="EMBL" id="MED1202919.1"/>
    </source>
</evidence>
<protein>
    <submittedName>
        <fullName evidence="2">AtpZ/AtpI family protein</fullName>
    </submittedName>
</protein>
<evidence type="ECO:0000256" key="1">
    <source>
        <dbReference type="SAM" id="Phobius"/>
    </source>
</evidence>
<keyword evidence="3" id="KW-1185">Reference proteome</keyword>
<organism evidence="2 3">
    <name type="scientific">Heyndrickxia acidicola</name>
    <dbReference type="NCBI Taxonomy" id="209389"/>
    <lineage>
        <taxon>Bacteria</taxon>
        <taxon>Bacillati</taxon>
        <taxon>Bacillota</taxon>
        <taxon>Bacilli</taxon>
        <taxon>Bacillales</taxon>
        <taxon>Bacillaceae</taxon>
        <taxon>Heyndrickxia</taxon>
    </lineage>
</organism>
<reference evidence="2 3" key="1">
    <citation type="submission" date="2023-03" db="EMBL/GenBank/DDBJ databases">
        <title>Bacillus Genome Sequencing.</title>
        <authorList>
            <person name="Dunlap C."/>
        </authorList>
    </citation>
    <scope>NUCLEOTIDE SEQUENCE [LARGE SCALE GENOMIC DNA]</scope>
    <source>
        <strain evidence="2 3">B-23453</strain>
    </source>
</reference>
<name>A0ABU6MF54_9BACI</name>
<dbReference type="Proteomes" id="UP001341444">
    <property type="component" value="Unassembled WGS sequence"/>
</dbReference>
<dbReference type="RefSeq" id="WP_066267372.1">
    <property type="nucleotide sequence ID" value="NZ_JARMAB010000008.1"/>
</dbReference>